<comment type="caution">
    <text evidence="3">The sequence shown here is derived from an EMBL/GenBank/DDBJ whole genome shotgun (WGS) entry which is preliminary data.</text>
</comment>
<gene>
    <name evidence="3" type="ORF">GCM10010145_21090</name>
</gene>
<dbReference type="GO" id="GO:0003677">
    <property type="term" value="F:DNA binding"/>
    <property type="evidence" value="ECO:0007669"/>
    <property type="project" value="InterPro"/>
</dbReference>
<evidence type="ECO:0000256" key="1">
    <source>
        <dbReference type="SAM" id="MobiDB-lite"/>
    </source>
</evidence>
<sequence>MEAEERRTPPDAAATDPAVIATRLAVLARHLGHVPDKILDERALAEASGVPQAVVAALLAGRQVPPSDPDKRFVRRMAILRDSRRKANGRMYTHEEIAEGSHMSRQQCSALLAGERRPTARHQFHLERFFGVPDGFLTATDADALRRCLLDIELSLLRELFEQIATRAAAENRPTTAEKPSSPALPAPAERRRRREALGLRPADVAASVGVDAEEVRAWEEGRREPDGTVRVRYAAYLNAASGLAGLTEAQ</sequence>
<reference evidence="3" key="1">
    <citation type="journal article" date="2014" name="Int. J. Syst. Evol. Microbiol.">
        <title>Complete genome sequence of Corynebacterium casei LMG S-19264T (=DSM 44701T), isolated from a smear-ripened cheese.</title>
        <authorList>
            <consortium name="US DOE Joint Genome Institute (JGI-PGF)"/>
            <person name="Walter F."/>
            <person name="Albersmeier A."/>
            <person name="Kalinowski J."/>
            <person name="Ruckert C."/>
        </authorList>
    </citation>
    <scope>NUCLEOTIDE SEQUENCE</scope>
    <source>
        <strain evidence="3">JCM 3131</strain>
    </source>
</reference>
<organism evidence="3 4">
    <name type="scientific">Streptomyces ruber</name>
    <dbReference type="NCBI Taxonomy" id="83378"/>
    <lineage>
        <taxon>Bacteria</taxon>
        <taxon>Bacillati</taxon>
        <taxon>Actinomycetota</taxon>
        <taxon>Actinomycetes</taxon>
        <taxon>Kitasatosporales</taxon>
        <taxon>Streptomycetaceae</taxon>
        <taxon>Streptomyces</taxon>
    </lineage>
</organism>
<feature type="domain" description="HTH cro/C1-type" evidence="2">
    <location>
        <begin position="192"/>
        <end position="244"/>
    </location>
</feature>
<dbReference type="PROSITE" id="PS50943">
    <property type="entry name" value="HTH_CROC1"/>
    <property type="match status" value="1"/>
</dbReference>
<name>A0A918BA03_9ACTN</name>
<feature type="compositionally biased region" description="Low complexity" evidence="1">
    <location>
        <begin position="177"/>
        <end position="188"/>
    </location>
</feature>
<dbReference type="Gene3D" id="1.10.260.40">
    <property type="entry name" value="lambda repressor-like DNA-binding domains"/>
    <property type="match status" value="2"/>
</dbReference>
<dbReference type="SMART" id="SM00530">
    <property type="entry name" value="HTH_XRE"/>
    <property type="match status" value="2"/>
</dbReference>
<dbReference type="AlphaFoldDB" id="A0A918BA03"/>
<dbReference type="Proteomes" id="UP000620156">
    <property type="component" value="Unassembled WGS sequence"/>
</dbReference>
<dbReference type="InterPro" id="IPR001387">
    <property type="entry name" value="Cro/C1-type_HTH"/>
</dbReference>
<keyword evidence="4" id="KW-1185">Reference proteome</keyword>
<evidence type="ECO:0000313" key="4">
    <source>
        <dbReference type="Proteomes" id="UP000620156"/>
    </source>
</evidence>
<dbReference type="EMBL" id="BMQK01000003">
    <property type="protein sequence ID" value="GGQ51570.1"/>
    <property type="molecule type" value="Genomic_DNA"/>
</dbReference>
<proteinExistence type="predicted"/>
<evidence type="ECO:0000259" key="2">
    <source>
        <dbReference type="PROSITE" id="PS50943"/>
    </source>
</evidence>
<accession>A0A918BA03</accession>
<dbReference type="SUPFAM" id="SSF47413">
    <property type="entry name" value="lambda repressor-like DNA-binding domains"/>
    <property type="match status" value="2"/>
</dbReference>
<dbReference type="InterPro" id="IPR010982">
    <property type="entry name" value="Lambda_DNA-bd_dom_sf"/>
</dbReference>
<feature type="region of interest" description="Disordered" evidence="1">
    <location>
        <begin position="169"/>
        <end position="193"/>
    </location>
</feature>
<protein>
    <recommendedName>
        <fullName evidence="2">HTH cro/C1-type domain-containing protein</fullName>
    </recommendedName>
</protein>
<evidence type="ECO:0000313" key="3">
    <source>
        <dbReference type="EMBL" id="GGQ51570.1"/>
    </source>
</evidence>
<reference evidence="3" key="2">
    <citation type="submission" date="2020-09" db="EMBL/GenBank/DDBJ databases">
        <authorList>
            <person name="Sun Q."/>
            <person name="Ohkuma M."/>
        </authorList>
    </citation>
    <scope>NUCLEOTIDE SEQUENCE</scope>
    <source>
        <strain evidence="3">JCM 3131</strain>
    </source>
</reference>
<dbReference type="Pfam" id="PF01381">
    <property type="entry name" value="HTH_3"/>
    <property type="match status" value="1"/>
</dbReference>
<dbReference type="CDD" id="cd00093">
    <property type="entry name" value="HTH_XRE"/>
    <property type="match status" value="2"/>
</dbReference>